<protein>
    <submittedName>
        <fullName evidence="2">Neutral zinc metallopeptidase</fullName>
    </submittedName>
</protein>
<proteinExistence type="predicted"/>
<feature type="transmembrane region" description="Helical" evidence="1">
    <location>
        <begin position="153"/>
        <end position="172"/>
    </location>
</feature>
<dbReference type="OrthoDB" id="9784298at2"/>
<dbReference type="RefSeq" id="WP_145245880.1">
    <property type="nucleotide sequence ID" value="NZ_CP036278.1"/>
</dbReference>
<dbReference type="KEGG" id="amuc:Pan181_11420"/>
<accession>A0A518AJP3</accession>
<evidence type="ECO:0000313" key="3">
    <source>
        <dbReference type="Proteomes" id="UP000315750"/>
    </source>
</evidence>
<dbReference type="PANTHER" id="PTHR36434">
    <property type="entry name" value="MEMBRANE PROTEASE YUGP-RELATED"/>
    <property type="match status" value="1"/>
</dbReference>
<sequence>MFLPFDPLYLLMLAPAMLLAFWAQARVQSNYQKASRVRARLSGKGAARLILDSAGLHDVPIEPIAGQMTDHYDPSHKVLRLSQGVYDQPSMAAVGIAAHEAGHAIQDARHYAPLVIRNLAVPAGQFGGSFGMLTLMAGLVLSQLSTSGGGLGSLLCIAGMVMFAAVVVFQLINLPVEFDASARAKRQLVEHQIVSREEMHYINGVLNSAALTYVAATAQAVLTLVYLLIRFGGGRDE</sequence>
<keyword evidence="1" id="KW-0812">Transmembrane</keyword>
<keyword evidence="1" id="KW-0472">Membrane</keyword>
<dbReference type="Proteomes" id="UP000315750">
    <property type="component" value="Chromosome"/>
</dbReference>
<gene>
    <name evidence="2" type="ORF">Pan181_11420</name>
</gene>
<keyword evidence="1" id="KW-1133">Transmembrane helix</keyword>
<keyword evidence="3" id="KW-1185">Reference proteome</keyword>
<organism evidence="2 3">
    <name type="scientific">Aeoliella mucimassa</name>
    <dbReference type="NCBI Taxonomy" id="2527972"/>
    <lineage>
        <taxon>Bacteria</taxon>
        <taxon>Pseudomonadati</taxon>
        <taxon>Planctomycetota</taxon>
        <taxon>Planctomycetia</taxon>
        <taxon>Pirellulales</taxon>
        <taxon>Lacipirellulaceae</taxon>
        <taxon>Aeoliella</taxon>
    </lineage>
</organism>
<dbReference type="EMBL" id="CP036278">
    <property type="protein sequence ID" value="QDU54957.1"/>
    <property type="molecule type" value="Genomic_DNA"/>
</dbReference>
<reference evidence="2 3" key="1">
    <citation type="submission" date="2019-02" db="EMBL/GenBank/DDBJ databases">
        <title>Deep-cultivation of Planctomycetes and their phenomic and genomic characterization uncovers novel biology.</title>
        <authorList>
            <person name="Wiegand S."/>
            <person name="Jogler M."/>
            <person name="Boedeker C."/>
            <person name="Pinto D."/>
            <person name="Vollmers J."/>
            <person name="Rivas-Marin E."/>
            <person name="Kohn T."/>
            <person name="Peeters S.H."/>
            <person name="Heuer A."/>
            <person name="Rast P."/>
            <person name="Oberbeckmann S."/>
            <person name="Bunk B."/>
            <person name="Jeske O."/>
            <person name="Meyerdierks A."/>
            <person name="Storesund J.E."/>
            <person name="Kallscheuer N."/>
            <person name="Luecker S."/>
            <person name="Lage O.M."/>
            <person name="Pohl T."/>
            <person name="Merkel B.J."/>
            <person name="Hornburger P."/>
            <person name="Mueller R.-W."/>
            <person name="Bruemmer F."/>
            <person name="Labrenz M."/>
            <person name="Spormann A.M."/>
            <person name="Op den Camp H."/>
            <person name="Overmann J."/>
            <person name="Amann R."/>
            <person name="Jetten M.S.M."/>
            <person name="Mascher T."/>
            <person name="Medema M.H."/>
            <person name="Devos D.P."/>
            <person name="Kaster A.-K."/>
            <person name="Ovreas L."/>
            <person name="Rohde M."/>
            <person name="Galperin M.Y."/>
            <person name="Jogler C."/>
        </authorList>
    </citation>
    <scope>NUCLEOTIDE SEQUENCE [LARGE SCALE GENOMIC DNA]</scope>
    <source>
        <strain evidence="2 3">Pan181</strain>
    </source>
</reference>
<feature type="transmembrane region" description="Helical" evidence="1">
    <location>
        <begin position="210"/>
        <end position="229"/>
    </location>
</feature>
<dbReference type="InterPro" id="IPR007395">
    <property type="entry name" value="Zn_peptidase_2"/>
</dbReference>
<feature type="transmembrane region" description="Helical" evidence="1">
    <location>
        <begin position="119"/>
        <end position="141"/>
    </location>
</feature>
<evidence type="ECO:0000313" key="2">
    <source>
        <dbReference type="EMBL" id="QDU54957.1"/>
    </source>
</evidence>
<dbReference type="AlphaFoldDB" id="A0A518AJP3"/>
<dbReference type="PANTHER" id="PTHR36434:SF1">
    <property type="entry name" value="MEMBRANE PROTEASE YUGP-RELATED"/>
    <property type="match status" value="1"/>
</dbReference>
<name>A0A518AJP3_9BACT</name>
<dbReference type="Pfam" id="PF04298">
    <property type="entry name" value="Zn_peptidase_2"/>
    <property type="match status" value="1"/>
</dbReference>
<evidence type="ECO:0000256" key="1">
    <source>
        <dbReference type="SAM" id="Phobius"/>
    </source>
</evidence>